<proteinExistence type="predicted"/>
<evidence type="ECO:0000313" key="1">
    <source>
        <dbReference type="EMBL" id="RGD59482.1"/>
    </source>
</evidence>
<organism evidence="1 2">
    <name type="scientific">Kitasatospora xanthocidica</name>
    <dbReference type="NCBI Taxonomy" id="83382"/>
    <lineage>
        <taxon>Bacteria</taxon>
        <taxon>Bacillati</taxon>
        <taxon>Actinomycetota</taxon>
        <taxon>Actinomycetes</taxon>
        <taxon>Kitasatosporales</taxon>
        <taxon>Streptomycetaceae</taxon>
        <taxon>Kitasatospora</taxon>
    </lineage>
</organism>
<evidence type="ECO:0000313" key="2">
    <source>
        <dbReference type="Proteomes" id="UP000263377"/>
    </source>
</evidence>
<dbReference type="Proteomes" id="UP000263377">
    <property type="component" value="Unassembled WGS sequence"/>
</dbReference>
<sequence length="163" mass="17029">MTDSPATPRRRATASTITDPELDRLWQRAEDAEARLQTAADLIASGHTAFTERMDIVRRLCAGEITPQQAKAIDRGDESTPTPALQLTTTTSAWAGSIQVALGSAAAVDRYRAHAAALGLADRADTLLAEAQGNEAGSAPTTEHLAAARQLLHSGAVNDGTGT</sequence>
<protein>
    <submittedName>
        <fullName evidence="1">Uncharacterized protein</fullName>
    </submittedName>
</protein>
<reference evidence="1 2" key="1">
    <citation type="submission" date="2018-08" db="EMBL/GenBank/DDBJ databases">
        <title>Diversity &amp; Physiological Properties of Lignin-Decomposing Actinobacteria from Soil.</title>
        <authorList>
            <person name="Roh S.G."/>
            <person name="Kim S.B."/>
        </authorList>
    </citation>
    <scope>NUCLEOTIDE SEQUENCE [LARGE SCALE GENOMIC DNA]</scope>
    <source>
        <strain evidence="1 2">MMS17-GH009</strain>
    </source>
</reference>
<dbReference type="EMBL" id="QVIG01000001">
    <property type="protein sequence ID" value="RGD59482.1"/>
    <property type="molecule type" value="Genomic_DNA"/>
</dbReference>
<accession>A0A372ZVM8</accession>
<dbReference type="RefSeq" id="WP_117487680.1">
    <property type="nucleotide sequence ID" value="NZ_QVIG01000001.1"/>
</dbReference>
<dbReference type="AlphaFoldDB" id="A0A372ZVM8"/>
<name>A0A372ZVM8_9ACTN</name>
<comment type="caution">
    <text evidence="1">The sequence shown here is derived from an EMBL/GenBank/DDBJ whole genome shotgun (WGS) entry which is preliminary data.</text>
</comment>
<keyword evidence="2" id="KW-1185">Reference proteome</keyword>
<gene>
    <name evidence="1" type="ORF">DR950_18285</name>
</gene>